<comment type="caution">
    <text evidence="1">The sequence shown here is derived from an EMBL/GenBank/DDBJ whole genome shotgun (WGS) entry which is preliminary data.</text>
</comment>
<name>A0ACC5UAI5_9FLAO</name>
<proteinExistence type="predicted"/>
<dbReference type="EMBL" id="JAHKPD010000018">
    <property type="protein sequence ID" value="MBU2951286.1"/>
    <property type="molecule type" value="Genomic_DNA"/>
</dbReference>
<evidence type="ECO:0000313" key="2">
    <source>
        <dbReference type="Proteomes" id="UP001647509"/>
    </source>
</evidence>
<organism evidence="1 2">
    <name type="scientific">Pseudotamlana agarivorans</name>
    <dbReference type="NCBI Taxonomy" id="481183"/>
    <lineage>
        <taxon>Bacteria</taxon>
        <taxon>Pseudomonadati</taxon>
        <taxon>Bacteroidota</taxon>
        <taxon>Flavobacteriia</taxon>
        <taxon>Flavobacteriales</taxon>
        <taxon>Flavobacteriaceae</taxon>
        <taxon>Pseudotamlana</taxon>
    </lineage>
</organism>
<dbReference type="Proteomes" id="UP001647509">
    <property type="component" value="Unassembled WGS sequence"/>
</dbReference>
<sequence length="844" mass="97079">MKKQHLKIFILACIIGYIYSCDTVKRVNDSELLLLENEVFVNEKKDNSEKTENLLYQHPNSNLFGVPLRLNIYNTARPNRDSIFEAWLDKNPKRRERLKRRYSQKQVDNLKSSAIGFNNWLKETGEAPVIINESKAKKSVNRLEAYYINNGWFNASAEYDIIEEDNKKATIKYDVKTGPGFLIDSITEKIKSPKVKSLYDRYKAESFIKTNAQYKTVNFDDERKRISTRLRNSGVYHFNQDYITFEIDTIGTNKKVNVGLTIQNRSIRTHDSIRREPFEIYTISDVNVVTDYSFENRGKPFQDSISFNGYKFYSYGKMKHQPKAIVDAIFIKPGDVFRDQDMVNTYRHLKELRTFRYPNIEVTERLDNTITDTIKLTPLKKFSLGFSTDVSTSNIQTLGFSLNPSLLMRNIFRGAETLEIAGKGSIGSSKEANNKNNTSNAFFDIIEYGIDFRLTIPRFFSPFYTKHLIPKYMSPTTNINLAMTSQTNIGLDKQTLGGSFNYNWSPNKTVTNRLEVFNVQYVQNLNVDAYFNVYQNSFESLNDIAQDVNYIGPDETLEIPDQANDFIEYATTVPPPPEFSDNQYNTINSISERKNRLTENNLILSASWSVTVNERANLFDEDYSIFRFKLEPAGNLLSLGSNLLKLKEDDEGRNTLFDVAYSQFIKTEIEYIKHWDLGKKNILAFRSFLGIAIPYGNSNSIPFSRSFFAGGPNDNRAWTAYSLGPGSSQTTDEFNEANLKLAFNAEQRFNIFHNFYGAVFVDVGNIYNVLDNVTDEGATFTGFKSLKDLAVGSGVGLRYDFSFFVFRFDVGFKTHDPSYNKGSRWFQDYNFSNAVYNIGINYPF</sequence>
<protein>
    <submittedName>
        <fullName evidence="1">BamA/TamA family outer membrane protein</fullName>
    </submittedName>
</protein>
<gene>
    <name evidence="1" type="ORF">KO493_11310</name>
</gene>
<reference evidence="1" key="1">
    <citation type="submission" date="2021-05" db="EMBL/GenBank/DDBJ databases">
        <title>Draft genomes of bacteria isolated from model marine particles.</title>
        <authorList>
            <person name="Datta M.S."/>
            <person name="Schwartzman J.A."/>
            <person name="Enke T.N."/>
            <person name="Saavedra J."/>
            <person name="Cermak N."/>
            <person name="Cordero O.X."/>
        </authorList>
    </citation>
    <scope>NUCLEOTIDE SEQUENCE</scope>
    <source>
        <strain evidence="1">I2M19</strain>
    </source>
</reference>
<accession>A0ACC5UAI5</accession>
<evidence type="ECO:0000313" key="1">
    <source>
        <dbReference type="EMBL" id="MBU2951286.1"/>
    </source>
</evidence>
<keyword evidence="2" id="KW-1185">Reference proteome</keyword>